<accession>A0A178N052</accession>
<dbReference type="EMBL" id="LWQU01000075">
    <property type="protein sequence ID" value="OAN58049.1"/>
    <property type="molecule type" value="Genomic_DNA"/>
</dbReference>
<sequence length="182" mass="19289">MDKPRENPTVWGLFVLFSRLALIGFGGVMPWARRALVEQKKLLTPEEFAEIFAFAQMLPGPTICNLAIIIGQRRRGVPGAVAAVTGMVLLPSAVVLALGVVYARIGTMPLVQDVIRGMSVVAAAMVAAMALAMIRSLPLAPVPVLFALAMFAGVGVMHWPLPAVMVVLATAAIAIGHWGKRP</sequence>
<keyword evidence="4 7" id="KW-0812">Transmembrane</keyword>
<evidence type="ECO:0000313" key="8">
    <source>
        <dbReference type="EMBL" id="OAN58049.1"/>
    </source>
</evidence>
<comment type="caution">
    <text evidence="8">The sequence shown here is derived from an EMBL/GenBank/DDBJ whole genome shotgun (WGS) entry which is preliminary data.</text>
</comment>
<protein>
    <submittedName>
        <fullName evidence="8">Chromate transport protein (Chra-like)</fullName>
    </submittedName>
</protein>
<feature type="transmembrane region" description="Helical" evidence="7">
    <location>
        <begin position="51"/>
        <end position="70"/>
    </location>
</feature>
<evidence type="ECO:0000313" key="9">
    <source>
        <dbReference type="Proteomes" id="UP000078543"/>
    </source>
</evidence>
<dbReference type="RefSeq" id="WP_068497644.1">
    <property type="nucleotide sequence ID" value="NZ_LWQU01000075.1"/>
</dbReference>
<keyword evidence="5 7" id="KW-1133">Transmembrane helix</keyword>
<feature type="transmembrane region" description="Helical" evidence="7">
    <location>
        <begin position="114"/>
        <end position="132"/>
    </location>
</feature>
<evidence type="ECO:0000256" key="5">
    <source>
        <dbReference type="ARBA" id="ARBA00022989"/>
    </source>
</evidence>
<keyword evidence="9" id="KW-1185">Reference proteome</keyword>
<feature type="transmembrane region" description="Helical" evidence="7">
    <location>
        <begin position="77"/>
        <end position="102"/>
    </location>
</feature>
<keyword evidence="3" id="KW-1003">Cell membrane</keyword>
<evidence type="ECO:0000256" key="6">
    <source>
        <dbReference type="ARBA" id="ARBA00023136"/>
    </source>
</evidence>
<dbReference type="GO" id="GO:0005886">
    <property type="term" value="C:plasma membrane"/>
    <property type="evidence" value="ECO:0007669"/>
    <property type="project" value="UniProtKB-SubCell"/>
</dbReference>
<evidence type="ECO:0000256" key="2">
    <source>
        <dbReference type="ARBA" id="ARBA00005262"/>
    </source>
</evidence>
<evidence type="ECO:0000256" key="4">
    <source>
        <dbReference type="ARBA" id="ARBA00022692"/>
    </source>
</evidence>
<evidence type="ECO:0000256" key="7">
    <source>
        <dbReference type="SAM" id="Phobius"/>
    </source>
</evidence>
<dbReference type="InterPro" id="IPR052518">
    <property type="entry name" value="CHR_Transporter"/>
</dbReference>
<keyword evidence="6 7" id="KW-0472">Membrane</keyword>
<dbReference type="GO" id="GO:0015109">
    <property type="term" value="F:chromate transmembrane transporter activity"/>
    <property type="evidence" value="ECO:0007669"/>
    <property type="project" value="InterPro"/>
</dbReference>
<dbReference type="Pfam" id="PF02417">
    <property type="entry name" value="Chromate_transp"/>
    <property type="match status" value="1"/>
</dbReference>
<name>A0A178N052_9PROT</name>
<dbReference type="OrthoDB" id="8969999at2"/>
<reference evidence="8 9" key="1">
    <citation type="submission" date="2016-04" db="EMBL/GenBank/DDBJ databases">
        <title>Draft genome sequence of freshwater magnetotactic bacteria Magnetospirillum marisnigri SP-1 and Magnetospirillum moscoviense BB-1.</title>
        <authorList>
            <person name="Koziaeva V."/>
            <person name="Dziuba M.V."/>
            <person name="Ivanov T.M."/>
            <person name="Kuznetsov B."/>
            <person name="Grouzdev D.S."/>
        </authorList>
    </citation>
    <scope>NUCLEOTIDE SEQUENCE [LARGE SCALE GENOMIC DNA]</scope>
    <source>
        <strain evidence="8 9">BB-1</strain>
    </source>
</reference>
<dbReference type="PANTHER" id="PTHR43663:SF1">
    <property type="entry name" value="CHROMATE TRANSPORTER"/>
    <property type="match status" value="1"/>
</dbReference>
<dbReference type="AlphaFoldDB" id="A0A178N052"/>
<evidence type="ECO:0000256" key="3">
    <source>
        <dbReference type="ARBA" id="ARBA00022475"/>
    </source>
</evidence>
<evidence type="ECO:0000256" key="1">
    <source>
        <dbReference type="ARBA" id="ARBA00004651"/>
    </source>
</evidence>
<dbReference type="PANTHER" id="PTHR43663">
    <property type="entry name" value="CHROMATE TRANSPORT PROTEIN-RELATED"/>
    <property type="match status" value="1"/>
</dbReference>
<organism evidence="8 9">
    <name type="scientific">Magnetospirillum moscoviense</name>
    <dbReference type="NCBI Taxonomy" id="1437059"/>
    <lineage>
        <taxon>Bacteria</taxon>
        <taxon>Pseudomonadati</taxon>
        <taxon>Pseudomonadota</taxon>
        <taxon>Alphaproteobacteria</taxon>
        <taxon>Rhodospirillales</taxon>
        <taxon>Rhodospirillaceae</taxon>
        <taxon>Magnetospirillum</taxon>
    </lineage>
</organism>
<dbReference type="InterPro" id="IPR003370">
    <property type="entry name" value="Chromate_transpt"/>
</dbReference>
<feature type="transmembrane region" description="Helical" evidence="7">
    <location>
        <begin position="163"/>
        <end position="179"/>
    </location>
</feature>
<feature type="transmembrane region" description="Helical" evidence="7">
    <location>
        <begin position="12"/>
        <end position="31"/>
    </location>
</feature>
<comment type="similarity">
    <text evidence="2">Belongs to the chromate ion transporter (CHR) (TC 2.A.51) family.</text>
</comment>
<proteinExistence type="inferred from homology"/>
<dbReference type="STRING" id="1437059.A6A05_07435"/>
<dbReference type="Proteomes" id="UP000078543">
    <property type="component" value="Unassembled WGS sequence"/>
</dbReference>
<comment type="subcellular location">
    <subcellularLocation>
        <location evidence="1">Cell membrane</location>
        <topology evidence="1">Multi-pass membrane protein</topology>
    </subcellularLocation>
</comment>
<gene>
    <name evidence="8" type="ORF">A6A05_07435</name>
</gene>